<keyword evidence="4" id="KW-0274">FAD</keyword>
<gene>
    <name evidence="8" type="ORF">LMG23992_01169</name>
</gene>
<feature type="domain" description="Acyl-CoA dehydrogenase/oxidase C-terminal" evidence="6">
    <location>
        <begin position="182"/>
        <end position="300"/>
    </location>
</feature>
<dbReference type="InterPro" id="IPR013786">
    <property type="entry name" value="AcylCoA_DH/ox_N"/>
</dbReference>
<dbReference type="InterPro" id="IPR036250">
    <property type="entry name" value="AcylCo_DH-like_C"/>
</dbReference>
<evidence type="ECO:0000313" key="9">
    <source>
        <dbReference type="Proteomes" id="UP000727654"/>
    </source>
</evidence>
<accession>A0ABM8WMA0</accession>
<evidence type="ECO:0000259" key="7">
    <source>
        <dbReference type="Pfam" id="PF02771"/>
    </source>
</evidence>
<name>A0ABM8WMA0_9BURK</name>
<comment type="cofactor">
    <cofactor evidence="1">
        <name>FAD</name>
        <dbReference type="ChEBI" id="CHEBI:57692"/>
    </cofactor>
</comment>
<dbReference type="InterPro" id="IPR009100">
    <property type="entry name" value="AcylCoA_DH/oxidase_NM_dom_sf"/>
</dbReference>
<evidence type="ECO:0008006" key="10">
    <source>
        <dbReference type="Google" id="ProtNLM"/>
    </source>
</evidence>
<dbReference type="Gene3D" id="1.10.540.10">
    <property type="entry name" value="Acyl-CoA dehydrogenase/oxidase, N-terminal domain"/>
    <property type="match status" value="1"/>
</dbReference>
<evidence type="ECO:0000256" key="3">
    <source>
        <dbReference type="ARBA" id="ARBA00022630"/>
    </source>
</evidence>
<dbReference type="Gene3D" id="1.20.140.10">
    <property type="entry name" value="Butyryl-CoA Dehydrogenase, subunit A, domain 3"/>
    <property type="match status" value="1"/>
</dbReference>
<dbReference type="RefSeq" id="WP_224078833.1">
    <property type="nucleotide sequence ID" value="NZ_CAJZAI010000002.1"/>
</dbReference>
<dbReference type="PANTHER" id="PTHR43884">
    <property type="entry name" value="ACYL-COA DEHYDROGENASE"/>
    <property type="match status" value="1"/>
</dbReference>
<dbReference type="SUPFAM" id="SSF56645">
    <property type="entry name" value="Acyl-CoA dehydrogenase NM domain-like"/>
    <property type="match status" value="1"/>
</dbReference>
<dbReference type="Proteomes" id="UP000727654">
    <property type="component" value="Unassembled WGS sequence"/>
</dbReference>
<proteinExistence type="inferred from homology"/>
<dbReference type="EMBL" id="CAJZAI010000002">
    <property type="protein sequence ID" value="CAG9168518.1"/>
    <property type="molecule type" value="Genomic_DNA"/>
</dbReference>
<evidence type="ECO:0000313" key="8">
    <source>
        <dbReference type="EMBL" id="CAG9168518.1"/>
    </source>
</evidence>
<dbReference type="InterPro" id="IPR037069">
    <property type="entry name" value="AcylCoA_DH/ox_N_sf"/>
</dbReference>
<dbReference type="Pfam" id="PF00441">
    <property type="entry name" value="Acyl-CoA_dh_1"/>
    <property type="match status" value="1"/>
</dbReference>
<dbReference type="PANTHER" id="PTHR43884:SF20">
    <property type="entry name" value="ACYL-COA DEHYDROGENASE FADE28"/>
    <property type="match status" value="1"/>
</dbReference>
<keyword evidence="5" id="KW-0560">Oxidoreductase</keyword>
<reference evidence="8 9" key="1">
    <citation type="submission" date="2021-08" db="EMBL/GenBank/DDBJ databases">
        <authorList>
            <person name="Peeters C."/>
        </authorList>
    </citation>
    <scope>NUCLEOTIDE SEQUENCE [LARGE SCALE GENOMIC DNA]</scope>
    <source>
        <strain evidence="8 9">LMG 23992</strain>
    </source>
</reference>
<sequence>MFVEAIEAILQDRFTPAAIRAIEAGGDPGPAWNALAEAGFLELLAGEDAGGAGLTLPDLFPVLITIGRHAVPAPLAQSIAARALLARTGVQAPAGMITLAQSCRREADGALVCAQTQFGTIADYVLAGTPNGLLLLDCSAAERIGTGVHGSQCATLRWPAGLAAEPLPGATSVDVQAWGASLHAALIAGAAARVGEMTLQYCQDRSQFGKAIGKYQAIQHQLAVMTEHIAAATVAAEMAFAGAGDQPKQLSAAIAKARSSEAAQIIAATAHGLHGAIGITEEYDLQLLTRRLHEWRAVHGSEAGWTVTVGDAFLRSGASVVEFAREVGQAEAAA</sequence>
<keyword evidence="9" id="KW-1185">Reference proteome</keyword>
<comment type="similarity">
    <text evidence="2">Belongs to the acyl-CoA dehydrogenase family.</text>
</comment>
<dbReference type="Pfam" id="PF02771">
    <property type="entry name" value="Acyl-CoA_dh_N"/>
    <property type="match status" value="1"/>
</dbReference>
<evidence type="ECO:0000256" key="4">
    <source>
        <dbReference type="ARBA" id="ARBA00022827"/>
    </source>
</evidence>
<evidence type="ECO:0000256" key="2">
    <source>
        <dbReference type="ARBA" id="ARBA00009347"/>
    </source>
</evidence>
<comment type="caution">
    <text evidence="8">The sequence shown here is derived from an EMBL/GenBank/DDBJ whole genome shotgun (WGS) entry which is preliminary data.</text>
</comment>
<dbReference type="SUPFAM" id="SSF47203">
    <property type="entry name" value="Acyl-CoA dehydrogenase C-terminal domain-like"/>
    <property type="match status" value="1"/>
</dbReference>
<protein>
    <recommendedName>
        <fullName evidence="10">Acyl-CoA dehydrogenase</fullName>
    </recommendedName>
</protein>
<keyword evidence="3" id="KW-0285">Flavoprotein</keyword>
<organism evidence="8 9">
    <name type="scientific">Cupriavidus laharis</name>
    <dbReference type="NCBI Taxonomy" id="151654"/>
    <lineage>
        <taxon>Bacteria</taxon>
        <taxon>Pseudomonadati</taxon>
        <taxon>Pseudomonadota</taxon>
        <taxon>Betaproteobacteria</taxon>
        <taxon>Burkholderiales</taxon>
        <taxon>Burkholderiaceae</taxon>
        <taxon>Cupriavidus</taxon>
    </lineage>
</organism>
<evidence type="ECO:0000256" key="1">
    <source>
        <dbReference type="ARBA" id="ARBA00001974"/>
    </source>
</evidence>
<evidence type="ECO:0000259" key="6">
    <source>
        <dbReference type="Pfam" id="PF00441"/>
    </source>
</evidence>
<evidence type="ECO:0000256" key="5">
    <source>
        <dbReference type="ARBA" id="ARBA00023002"/>
    </source>
</evidence>
<feature type="domain" description="Acyl-CoA dehydrogenase/oxidase N-terminal" evidence="7">
    <location>
        <begin position="1"/>
        <end position="85"/>
    </location>
</feature>
<dbReference type="InterPro" id="IPR009075">
    <property type="entry name" value="AcylCo_DH/oxidase_C"/>
</dbReference>